<gene>
    <name evidence="2" type="ORF">RDB_LOCUS51251</name>
</gene>
<organism evidence="2 3">
    <name type="scientific">Rhizoctonia solani</name>
    <dbReference type="NCBI Taxonomy" id="456999"/>
    <lineage>
        <taxon>Eukaryota</taxon>
        <taxon>Fungi</taxon>
        <taxon>Dikarya</taxon>
        <taxon>Basidiomycota</taxon>
        <taxon>Agaricomycotina</taxon>
        <taxon>Agaricomycetes</taxon>
        <taxon>Cantharellales</taxon>
        <taxon>Ceratobasidiaceae</taxon>
        <taxon>Rhizoctonia</taxon>
    </lineage>
</organism>
<dbReference type="Proteomes" id="UP000663841">
    <property type="component" value="Unassembled WGS sequence"/>
</dbReference>
<comment type="caution">
    <text evidence="2">The sequence shown here is derived from an EMBL/GenBank/DDBJ whole genome shotgun (WGS) entry which is preliminary data.</text>
</comment>
<proteinExistence type="predicted"/>
<feature type="region of interest" description="Disordered" evidence="1">
    <location>
        <begin position="125"/>
        <end position="145"/>
    </location>
</feature>
<feature type="compositionally biased region" description="Low complexity" evidence="1">
    <location>
        <begin position="29"/>
        <end position="38"/>
    </location>
</feature>
<feature type="compositionally biased region" description="Low complexity" evidence="1">
    <location>
        <begin position="189"/>
        <end position="234"/>
    </location>
</feature>
<accession>A0A8H2XDZ9</accession>
<feature type="region of interest" description="Disordered" evidence="1">
    <location>
        <begin position="83"/>
        <end position="113"/>
    </location>
</feature>
<reference evidence="2" key="1">
    <citation type="submission" date="2021-01" db="EMBL/GenBank/DDBJ databases">
        <authorList>
            <person name="Kaushik A."/>
        </authorList>
    </citation>
    <scope>NUCLEOTIDE SEQUENCE</scope>
    <source>
        <strain evidence="2">AG3-T5</strain>
    </source>
</reference>
<name>A0A8H2XDZ9_9AGAM</name>
<feature type="compositionally biased region" description="Basic and acidic residues" evidence="1">
    <location>
        <begin position="166"/>
        <end position="175"/>
    </location>
</feature>
<feature type="compositionally biased region" description="Basic and acidic residues" evidence="1">
    <location>
        <begin position="235"/>
        <end position="249"/>
    </location>
</feature>
<dbReference type="AlphaFoldDB" id="A0A8H2XDZ9"/>
<evidence type="ECO:0000256" key="1">
    <source>
        <dbReference type="SAM" id="MobiDB-lite"/>
    </source>
</evidence>
<feature type="region of interest" description="Disordered" evidence="1">
    <location>
        <begin position="1"/>
        <end position="49"/>
    </location>
</feature>
<evidence type="ECO:0000313" key="2">
    <source>
        <dbReference type="EMBL" id="CAE6424362.1"/>
    </source>
</evidence>
<evidence type="ECO:0000313" key="3">
    <source>
        <dbReference type="Proteomes" id="UP000663841"/>
    </source>
</evidence>
<sequence length="319" mass="32646">METAARTPADARHTEPAPVEPFVAGPSPTINTNTTTATGQEQSSGGYLQTARETLASIAGTVQNAVGIETPATTLHNLAENTKVDASMPSSETSGAKSGERVGGVGALPGDNKEEGVARLPAERTSVPGHELEGAYPGEKSGGVGALPGHLTESSVAVLPEERAIHAKEGLESSKHVAAHPTTTEHPITTSHCTTAHSTTAHSTTTPSTAVTSTAAHPTTATAAHPTAATAAHPTTEHSTTERPDKGDIKAAAAHPIETAKARRDSTSSSSSSEGERDPNAPKQKTKLKDKVAGGMKKAMGKLKKDEDMIAEGQAQRGH</sequence>
<dbReference type="EMBL" id="CAJMWW010000078">
    <property type="protein sequence ID" value="CAE6424362.1"/>
    <property type="molecule type" value="Genomic_DNA"/>
</dbReference>
<protein>
    <submittedName>
        <fullName evidence="2">Uncharacterized protein</fullName>
    </submittedName>
</protein>
<feature type="region of interest" description="Disordered" evidence="1">
    <location>
        <begin position="166"/>
        <end position="319"/>
    </location>
</feature>